<accession>A0A7W6D8N4</accession>
<keyword evidence="3" id="KW-0378">Hydrolase</keyword>
<dbReference type="RefSeq" id="WP_183801047.1">
    <property type="nucleotide sequence ID" value="NZ_JACIEE010000003.1"/>
</dbReference>
<feature type="chain" id="PRO_5031463073" evidence="2">
    <location>
        <begin position="23"/>
        <end position="142"/>
    </location>
</feature>
<feature type="region of interest" description="Disordered" evidence="1">
    <location>
        <begin position="86"/>
        <end position="105"/>
    </location>
</feature>
<comment type="caution">
    <text evidence="3">The sequence shown here is derived from an EMBL/GenBank/DDBJ whole genome shotgun (WGS) entry which is preliminary data.</text>
</comment>
<evidence type="ECO:0000313" key="3">
    <source>
        <dbReference type="EMBL" id="MBB3976167.1"/>
    </source>
</evidence>
<dbReference type="Proteomes" id="UP000574761">
    <property type="component" value="Unassembled WGS sequence"/>
</dbReference>
<evidence type="ECO:0000256" key="1">
    <source>
        <dbReference type="SAM" id="MobiDB-lite"/>
    </source>
</evidence>
<evidence type="ECO:0000313" key="4">
    <source>
        <dbReference type="Proteomes" id="UP000574761"/>
    </source>
</evidence>
<feature type="compositionally biased region" description="Basic and acidic residues" evidence="1">
    <location>
        <begin position="86"/>
        <end position="100"/>
    </location>
</feature>
<reference evidence="3 4" key="1">
    <citation type="submission" date="2020-08" db="EMBL/GenBank/DDBJ databases">
        <title>Genomic Encyclopedia of Type Strains, Phase IV (KMG-IV): sequencing the most valuable type-strain genomes for metagenomic binning, comparative biology and taxonomic classification.</title>
        <authorList>
            <person name="Goeker M."/>
        </authorList>
    </citation>
    <scope>NUCLEOTIDE SEQUENCE [LARGE SCALE GENOMIC DNA]</scope>
    <source>
        <strain evidence="3 4">DSM 100211</strain>
    </source>
</reference>
<proteinExistence type="predicted"/>
<dbReference type="GO" id="GO:0004527">
    <property type="term" value="F:exonuclease activity"/>
    <property type="evidence" value="ECO:0007669"/>
    <property type="project" value="UniProtKB-KW"/>
</dbReference>
<evidence type="ECO:0000256" key="2">
    <source>
        <dbReference type="SAM" id="SignalP"/>
    </source>
</evidence>
<protein>
    <submittedName>
        <fullName evidence="3">Exonuclease VII small subunit</fullName>
    </submittedName>
</protein>
<gene>
    <name evidence="3" type="ORF">GGQ64_001356</name>
</gene>
<keyword evidence="3" id="KW-0540">Nuclease</keyword>
<feature type="signal peptide" evidence="2">
    <location>
        <begin position="1"/>
        <end position="22"/>
    </location>
</feature>
<dbReference type="EMBL" id="JACIEE010000003">
    <property type="protein sequence ID" value="MBB3976167.1"/>
    <property type="molecule type" value="Genomic_DNA"/>
</dbReference>
<keyword evidence="4" id="KW-1185">Reference proteome</keyword>
<keyword evidence="2" id="KW-0732">Signal</keyword>
<sequence>MRKVIAGLAFVSPLLLAGPGLAEGEGRYQMERTAEGFVRLDTVTGEVSLCKEASGQMACRMAADERAAFEVELDSLTRRVEALEKAEKSALSDDKPRLPTDEEIDRTMGIMERMMRRLMAIVKNLEGEEEKIAPQQPVPEKT</sequence>
<dbReference type="AlphaFoldDB" id="A0A7W6D8N4"/>
<keyword evidence="3" id="KW-0269">Exonuclease</keyword>
<organism evidence="3 4">
    <name type="scientific">Mycoplana azooxidifex</name>
    <dbReference type="NCBI Taxonomy" id="1636188"/>
    <lineage>
        <taxon>Bacteria</taxon>
        <taxon>Pseudomonadati</taxon>
        <taxon>Pseudomonadota</taxon>
        <taxon>Alphaproteobacteria</taxon>
        <taxon>Hyphomicrobiales</taxon>
        <taxon>Rhizobiaceae</taxon>
        <taxon>Mycoplana</taxon>
    </lineage>
</organism>
<name>A0A7W6D8N4_9HYPH</name>